<evidence type="ECO:0000313" key="1">
    <source>
        <dbReference type="EMBL" id="TFK65440.1"/>
    </source>
</evidence>
<gene>
    <name evidence="1" type="ORF">BDN72DRAFT_845550</name>
</gene>
<proteinExistence type="predicted"/>
<evidence type="ECO:0000313" key="2">
    <source>
        <dbReference type="Proteomes" id="UP000308600"/>
    </source>
</evidence>
<dbReference type="Proteomes" id="UP000308600">
    <property type="component" value="Unassembled WGS sequence"/>
</dbReference>
<keyword evidence="2" id="KW-1185">Reference proteome</keyword>
<protein>
    <submittedName>
        <fullName evidence="1">YjgF-like protein</fullName>
    </submittedName>
</protein>
<name>A0ACD3AI61_9AGAR</name>
<accession>A0ACD3AI61</accession>
<sequence length="235" mass="25211">MSFNSQLVLGSTKRTFSTRTVPKFTFQTTGIRTGNSIRICRTKNLHSICRGGSQRDFQIWSAWTHGPNRMSTPNLRLSAVGKQLAPASSSPFRQVQQKRDNSTMASTNPSLSVVSTTDAPSAIGPYSQAIKAGNLLFCSGCIPLDPATMEVVTGGVEAQTERALANLKAVVEAGGSELGKVVKTTVFLKSMNDFVAVNGIYAKFFGNHKPARSAVEVARLPKDVLVEVECIASLT</sequence>
<dbReference type="EMBL" id="ML208436">
    <property type="protein sequence ID" value="TFK65440.1"/>
    <property type="molecule type" value="Genomic_DNA"/>
</dbReference>
<reference evidence="1 2" key="1">
    <citation type="journal article" date="2019" name="Nat. Ecol. Evol.">
        <title>Megaphylogeny resolves global patterns of mushroom evolution.</title>
        <authorList>
            <person name="Varga T."/>
            <person name="Krizsan K."/>
            <person name="Foldi C."/>
            <person name="Dima B."/>
            <person name="Sanchez-Garcia M."/>
            <person name="Sanchez-Ramirez S."/>
            <person name="Szollosi G.J."/>
            <person name="Szarkandi J.G."/>
            <person name="Papp V."/>
            <person name="Albert L."/>
            <person name="Andreopoulos W."/>
            <person name="Angelini C."/>
            <person name="Antonin V."/>
            <person name="Barry K.W."/>
            <person name="Bougher N.L."/>
            <person name="Buchanan P."/>
            <person name="Buyck B."/>
            <person name="Bense V."/>
            <person name="Catcheside P."/>
            <person name="Chovatia M."/>
            <person name="Cooper J."/>
            <person name="Damon W."/>
            <person name="Desjardin D."/>
            <person name="Finy P."/>
            <person name="Geml J."/>
            <person name="Haridas S."/>
            <person name="Hughes K."/>
            <person name="Justo A."/>
            <person name="Karasinski D."/>
            <person name="Kautmanova I."/>
            <person name="Kiss B."/>
            <person name="Kocsube S."/>
            <person name="Kotiranta H."/>
            <person name="LaButti K.M."/>
            <person name="Lechner B.E."/>
            <person name="Liimatainen K."/>
            <person name="Lipzen A."/>
            <person name="Lukacs Z."/>
            <person name="Mihaltcheva S."/>
            <person name="Morgado L.N."/>
            <person name="Niskanen T."/>
            <person name="Noordeloos M.E."/>
            <person name="Ohm R.A."/>
            <person name="Ortiz-Santana B."/>
            <person name="Ovrebo C."/>
            <person name="Racz N."/>
            <person name="Riley R."/>
            <person name="Savchenko A."/>
            <person name="Shiryaev A."/>
            <person name="Soop K."/>
            <person name="Spirin V."/>
            <person name="Szebenyi C."/>
            <person name="Tomsovsky M."/>
            <person name="Tulloss R.E."/>
            <person name="Uehling J."/>
            <person name="Grigoriev I.V."/>
            <person name="Vagvolgyi C."/>
            <person name="Papp T."/>
            <person name="Martin F.M."/>
            <person name="Miettinen O."/>
            <person name="Hibbett D.S."/>
            <person name="Nagy L.G."/>
        </authorList>
    </citation>
    <scope>NUCLEOTIDE SEQUENCE [LARGE SCALE GENOMIC DNA]</scope>
    <source>
        <strain evidence="1 2">NL-1719</strain>
    </source>
</reference>
<organism evidence="1 2">
    <name type="scientific">Pluteus cervinus</name>
    <dbReference type="NCBI Taxonomy" id="181527"/>
    <lineage>
        <taxon>Eukaryota</taxon>
        <taxon>Fungi</taxon>
        <taxon>Dikarya</taxon>
        <taxon>Basidiomycota</taxon>
        <taxon>Agaricomycotina</taxon>
        <taxon>Agaricomycetes</taxon>
        <taxon>Agaricomycetidae</taxon>
        <taxon>Agaricales</taxon>
        <taxon>Pluteineae</taxon>
        <taxon>Pluteaceae</taxon>
        <taxon>Pluteus</taxon>
    </lineage>
</organism>